<sequence length="71" mass="8319">MKKKWYLRQSYIAKIFFKKDPQLLEMAACMKTYFEDGGSNKKKKISWHCSSQYQCNANIFLLNKINVSSGS</sequence>
<name>A0ABQ8JND8_DERPT</name>
<protein>
    <submittedName>
        <fullName evidence="1">Uncharacterized protein</fullName>
    </submittedName>
</protein>
<reference evidence="1 2" key="1">
    <citation type="journal article" date="2018" name="J. Allergy Clin. Immunol.">
        <title>High-quality assembly of Dermatophagoides pteronyssinus genome and transcriptome reveals a wide range of novel allergens.</title>
        <authorList>
            <person name="Liu X.Y."/>
            <person name="Yang K.Y."/>
            <person name="Wang M.Q."/>
            <person name="Kwok J.S."/>
            <person name="Zeng X."/>
            <person name="Yang Z."/>
            <person name="Xiao X.J."/>
            <person name="Lau C.P."/>
            <person name="Li Y."/>
            <person name="Huang Z.M."/>
            <person name="Ba J.G."/>
            <person name="Yim A.K."/>
            <person name="Ouyang C.Y."/>
            <person name="Ngai S.M."/>
            <person name="Chan T.F."/>
            <person name="Leung E.L."/>
            <person name="Liu L."/>
            <person name="Liu Z.G."/>
            <person name="Tsui S.K."/>
        </authorList>
    </citation>
    <scope>NUCLEOTIDE SEQUENCE [LARGE SCALE GENOMIC DNA]</scope>
    <source>
        <strain evidence="1">Derp</strain>
    </source>
</reference>
<proteinExistence type="predicted"/>
<accession>A0ABQ8JND8</accession>
<comment type="caution">
    <text evidence="1">The sequence shown here is derived from an EMBL/GenBank/DDBJ whole genome shotgun (WGS) entry which is preliminary data.</text>
</comment>
<organism evidence="1 2">
    <name type="scientific">Dermatophagoides pteronyssinus</name>
    <name type="common">European house dust mite</name>
    <dbReference type="NCBI Taxonomy" id="6956"/>
    <lineage>
        <taxon>Eukaryota</taxon>
        <taxon>Metazoa</taxon>
        <taxon>Ecdysozoa</taxon>
        <taxon>Arthropoda</taxon>
        <taxon>Chelicerata</taxon>
        <taxon>Arachnida</taxon>
        <taxon>Acari</taxon>
        <taxon>Acariformes</taxon>
        <taxon>Sarcoptiformes</taxon>
        <taxon>Astigmata</taxon>
        <taxon>Psoroptidia</taxon>
        <taxon>Analgoidea</taxon>
        <taxon>Pyroglyphidae</taxon>
        <taxon>Dermatophagoidinae</taxon>
        <taxon>Dermatophagoides</taxon>
    </lineage>
</organism>
<reference evidence="1 2" key="2">
    <citation type="journal article" date="2022" name="Mol. Biol. Evol.">
        <title>Comparative Genomics Reveals Insights into the Divergent Evolution of Astigmatic Mites and Household Pest Adaptations.</title>
        <authorList>
            <person name="Xiong Q."/>
            <person name="Wan A.T."/>
            <person name="Liu X."/>
            <person name="Fung C.S."/>
            <person name="Xiao X."/>
            <person name="Malainual N."/>
            <person name="Hou J."/>
            <person name="Wang L."/>
            <person name="Wang M."/>
            <person name="Yang K.Y."/>
            <person name="Cui Y."/>
            <person name="Leung E.L."/>
            <person name="Nong W."/>
            <person name="Shin S.K."/>
            <person name="Au S.W."/>
            <person name="Jeong K.Y."/>
            <person name="Chew F.T."/>
            <person name="Hui J.H."/>
            <person name="Leung T.F."/>
            <person name="Tungtrongchitr A."/>
            <person name="Zhong N."/>
            <person name="Liu Z."/>
            <person name="Tsui S.K."/>
        </authorList>
    </citation>
    <scope>NUCLEOTIDE SEQUENCE [LARGE SCALE GENOMIC DNA]</scope>
    <source>
        <strain evidence="1">Derp</strain>
    </source>
</reference>
<keyword evidence="2" id="KW-1185">Reference proteome</keyword>
<evidence type="ECO:0000313" key="1">
    <source>
        <dbReference type="EMBL" id="KAH9424131.1"/>
    </source>
</evidence>
<evidence type="ECO:0000313" key="2">
    <source>
        <dbReference type="Proteomes" id="UP000887458"/>
    </source>
</evidence>
<gene>
    <name evidence="1" type="ORF">DERP_004313</name>
</gene>
<dbReference type="EMBL" id="NJHN03000029">
    <property type="protein sequence ID" value="KAH9424131.1"/>
    <property type="molecule type" value="Genomic_DNA"/>
</dbReference>
<dbReference type="Proteomes" id="UP000887458">
    <property type="component" value="Unassembled WGS sequence"/>
</dbReference>